<organism evidence="1 2">
    <name type="scientific">Sulfobacillus thermosulfidooxidans</name>
    <dbReference type="NCBI Taxonomy" id="28034"/>
    <lineage>
        <taxon>Bacteria</taxon>
        <taxon>Bacillati</taxon>
        <taxon>Bacillota</taxon>
        <taxon>Clostridia</taxon>
        <taxon>Eubacteriales</taxon>
        <taxon>Clostridiales Family XVII. Incertae Sedis</taxon>
        <taxon>Sulfobacillus</taxon>
    </lineage>
</organism>
<dbReference type="AlphaFoldDB" id="A0A2T2WRE0"/>
<dbReference type="Proteomes" id="UP000242705">
    <property type="component" value="Unassembled WGS sequence"/>
</dbReference>
<dbReference type="EMBL" id="PXYX01000042">
    <property type="protein sequence ID" value="PSR24814.1"/>
    <property type="molecule type" value="Genomic_DNA"/>
</dbReference>
<sequence>MKWVFDSEEAQWLTTGLRDFWDRRLVSVAPRGFAAYGRLFHPAYDQEGHPLKWADVARIHGTVFTSRSDFVHVTSVNGAGRWVGEAPMPGSMDESTIRPLIRILRYFSETPDQIYYALWDGLGWDNARILSMAQSGARATDPIPKSVREGPRISIPGRSYLMYAGTLDDAMFWMPHYRQTPHYWWPQDHAWCVAGDVDLSWTIIGGSRDLIEHLINAEDLEVLLISQDDVLESDPPGVK</sequence>
<evidence type="ECO:0000313" key="1">
    <source>
        <dbReference type="EMBL" id="PSR24814.1"/>
    </source>
</evidence>
<protein>
    <submittedName>
        <fullName evidence="1">Uncharacterized protein</fullName>
    </submittedName>
</protein>
<gene>
    <name evidence="1" type="ORF">C7B47_13835</name>
</gene>
<reference evidence="1 2" key="1">
    <citation type="journal article" date="2014" name="BMC Genomics">
        <title>Comparison of environmental and isolate Sulfobacillus genomes reveals diverse carbon, sulfur, nitrogen, and hydrogen metabolisms.</title>
        <authorList>
            <person name="Justice N.B."/>
            <person name="Norman A."/>
            <person name="Brown C.T."/>
            <person name="Singh A."/>
            <person name="Thomas B.C."/>
            <person name="Banfield J.F."/>
        </authorList>
    </citation>
    <scope>NUCLEOTIDE SEQUENCE [LARGE SCALE GENOMIC DNA]</scope>
    <source>
        <strain evidence="1">AMDSBA5</strain>
    </source>
</reference>
<accession>A0A2T2WRE0</accession>
<evidence type="ECO:0000313" key="2">
    <source>
        <dbReference type="Proteomes" id="UP000242705"/>
    </source>
</evidence>
<comment type="caution">
    <text evidence="1">The sequence shown here is derived from an EMBL/GenBank/DDBJ whole genome shotgun (WGS) entry which is preliminary data.</text>
</comment>
<name>A0A2T2WRE0_SULTH</name>
<proteinExistence type="predicted"/>